<protein>
    <submittedName>
        <fullName evidence="2">Uncharacterized protein</fullName>
    </submittedName>
</protein>
<evidence type="ECO:0000313" key="2">
    <source>
        <dbReference type="EMBL" id="ONK56537.1"/>
    </source>
</evidence>
<dbReference type="GO" id="GO:0009535">
    <property type="term" value="C:chloroplast thylakoid membrane"/>
    <property type="evidence" value="ECO:0007669"/>
    <property type="project" value="TreeGrafter"/>
</dbReference>
<organism evidence="2 3">
    <name type="scientific">Asparagus officinalis</name>
    <name type="common">Garden asparagus</name>
    <dbReference type="NCBI Taxonomy" id="4686"/>
    <lineage>
        <taxon>Eukaryota</taxon>
        <taxon>Viridiplantae</taxon>
        <taxon>Streptophyta</taxon>
        <taxon>Embryophyta</taxon>
        <taxon>Tracheophyta</taxon>
        <taxon>Spermatophyta</taxon>
        <taxon>Magnoliopsida</taxon>
        <taxon>Liliopsida</taxon>
        <taxon>Asparagales</taxon>
        <taxon>Asparagaceae</taxon>
        <taxon>Asparagoideae</taxon>
        <taxon>Asparagus</taxon>
    </lineage>
</organism>
<feature type="compositionally biased region" description="Basic and acidic residues" evidence="1">
    <location>
        <begin position="85"/>
        <end position="96"/>
    </location>
</feature>
<dbReference type="PANTHER" id="PTHR47296">
    <property type="entry name" value="PROTEIN TIC 40, CHLOROPLASTIC"/>
    <property type="match status" value="1"/>
</dbReference>
<feature type="compositionally biased region" description="Basic and acidic residues" evidence="1">
    <location>
        <begin position="66"/>
        <end position="75"/>
    </location>
</feature>
<evidence type="ECO:0000256" key="1">
    <source>
        <dbReference type="SAM" id="MobiDB-lite"/>
    </source>
</evidence>
<proteinExistence type="predicted"/>
<dbReference type="PANTHER" id="PTHR47296:SF1">
    <property type="entry name" value="PROTEIN TIC 40, CHLOROPLASTIC"/>
    <property type="match status" value="1"/>
</dbReference>
<feature type="compositionally biased region" description="Polar residues" evidence="1">
    <location>
        <begin position="48"/>
        <end position="60"/>
    </location>
</feature>
<dbReference type="GO" id="GO:0045037">
    <property type="term" value="P:protein import into chloroplast stroma"/>
    <property type="evidence" value="ECO:0007669"/>
    <property type="project" value="TreeGrafter"/>
</dbReference>
<sequence>MPVGYLDLFPKRQAILHAFKTVMGPDSSQNGEFNTDAFSPGSPFPFHASSTSPPITSFQTPVVPEKSVRGDDPATKVEALPPADVKSKTEQVKDVSNESNTLHSKETPTDS</sequence>
<dbReference type="AlphaFoldDB" id="A0A5P1E4Y9"/>
<feature type="region of interest" description="Disordered" evidence="1">
    <location>
        <begin position="30"/>
        <end position="111"/>
    </location>
</feature>
<dbReference type="GO" id="GO:0009658">
    <property type="term" value="P:chloroplast organization"/>
    <property type="evidence" value="ECO:0007669"/>
    <property type="project" value="TreeGrafter"/>
</dbReference>
<gene>
    <name evidence="2" type="ORF">A4U43_C10F9830</name>
</gene>
<accession>A0A5P1E4Y9</accession>
<keyword evidence="3" id="KW-1185">Reference proteome</keyword>
<dbReference type="Proteomes" id="UP000243459">
    <property type="component" value="Chromosome 10"/>
</dbReference>
<dbReference type="Gramene" id="ONK56537">
    <property type="protein sequence ID" value="ONK56537"/>
    <property type="gene ID" value="A4U43_C10F9830"/>
</dbReference>
<reference evidence="3" key="1">
    <citation type="journal article" date="2017" name="Nat. Commun.">
        <title>The asparagus genome sheds light on the origin and evolution of a young Y chromosome.</title>
        <authorList>
            <person name="Harkess A."/>
            <person name="Zhou J."/>
            <person name="Xu C."/>
            <person name="Bowers J.E."/>
            <person name="Van der Hulst R."/>
            <person name="Ayyampalayam S."/>
            <person name="Mercati F."/>
            <person name="Riccardi P."/>
            <person name="McKain M.R."/>
            <person name="Kakrana A."/>
            <person name="Tang H."/>
            <person name="Ray J."/>
            <person name="Groenendijk J."/>
            <person name="Arikit S."/>
            <person name="Mathioni S.M."/>
            <person name="Nakano M."/>
            <person name="Shan H."/>
            <person name="Telgmann-Rauber A."/>
            <person name="Kanno A."/>
            <person name="Yue Z."/>
            <person name="Chen H."/>
            <person name="Li W."/>
            <person name="Chen Y."/>
            <person name="Xu X."/>
            <person name="Zhang Y."/>
            <person name="Luo S."/>
            <person name="Chen H."/>
            <person name="Gao J."/>
            <person name="Mao Z."/>
            <person name="Pires J.C."/>
            <person name="Luo M."/>
            <person name="Kudrna D."/>
            <person name="Wing R.A."/>
            <person name="Meyers B.C."/>
            <person name="Yi K."/>
            <person name="Kong H."/>
            <person name="Lavrijsen P."/>
            <person name="Sunseri F."/>
            <person name="Falavigna A."/>
            <person name="Ye Y."/>
            <person name="Leebens-Mack J.H."/>
            <person name="Chen G."/>
        </authorList>
    </citation>
    <scope>NUCLEOTIDE SEQUENCE [LARGE SCALE GENOMIC DNA]</scope>
    <source>
        <strain evidence="3">cv. DH0086</strain>
    </source>
</reference>
<evidence type="ECO:0000313" key="3">
    <source>
        <dbReference type="Proteomes" id="UP000243459"/>
    </source>
</evidence>
<dbReference type="GO" id="GO:0009706">
    <property type="term" value="C:chloroplast inner membrane"/>
    <property type="evidence" value="ECO:0007669"/>
    <property type="project" value="TreeGrafter"/>
</dbReference>
<dbReference type="EMBL" id="CM007390">
    <property type="protein sequence ID" value="ONK56537.1"/>
    <property type="molecule type" value="Genomic_DNA"/>
</dbReference>
<name>A0A5P1E4Y9_ASPOF</name>